<evidence type="ECO:0000313" key="1">
    <source>
        <dbReference type="EMBL" id="SUD30990.1"/>
    </source>
</evidence>
<dbReference type="Proteomes" id="UP000255125">
    <property type="component" value="Unassembled WGS sequence"/>
</dbReference>
<dbReference type="EMBL" id="UGUS01000002">
    <property type="protein sequence ID" value="SUD30990.1"/>
    <property type="molecule type" value="Genomic_DNA"/>
</dbReference>
<dbReference type="KEGG" id="pfn:HZ99_02975"/>
<proteinExistence type="predicted"/>
<organism evidence="1 2">
    <name type="scientific">Pseudomonas fluorescens</name>
    <dbReference type="NCBI Taxonomy" id="294"/>
    <lineage>
        <taxon>Bacteria</taxon>
        <taxon>Pseudomonadati</taxon>
        <taxon>Pseudomonadota</taxon>
        <taxon>Gammaproteobacteria</taxon>
        <taxon>Pseudomonadales</taxon>
        <taxon>Pseudomonadaceae</taxon>
        <taxon>Pseudomonas</taxon>
    </lineage>
</organism>
<evidence type="ECO:0000313" key="2">
    <source>
        <dbReference type="Proteomes" id="UP000255125"/>
    </source>
</evidence>
<gene>
    <name evidence="1" type="ORF">NCTC10392_02916</name>
</gene>
<sequence>MNKVGSMNKVTFPNACQLMRWHFHPLGFEGSMDAPGSMIARLFDRVNGETLIAIAGIPCATVMNATDVERIIEAIEAELESFVRPQLLQA</sequence>
<dbReference type="Pfam" id="PF07865">
    <property type="entry name" value="DUF1652"/>
    <property type="match status" value="1"/>
</dbReference>
<protein>
    <submittedName>
        <fullName evidence="1">Protein of uncharacterized function (DUF1652)</fullName>
    </submittedName>
</protein>
<dbReference type="RefSeq" id="WP_038441236.1">
    <property type="nucleotide sequence ID" value="NZ_CP008896.1"/>
</dbReference>
<name>A0A379IDS3_PSEFL</name>
<reference evidence="1 2" key="1">
    <citation type="submission" date="2018-06" db="EMBL/GenBank/DDBJ databases">
        <authorList>
            <consortium name="Pathogen Informatics"/>
            <person name="Doyle S."/>
        </authorList>
    </citation>
    <scope>NUCLEOTIDE SEQUENCE [LARGE SCALE GENOMIC DNA]</scope>
    <source>
        <strain evidence="1 2">NCTC10392</strain>
    </source>
</reference>
<dbReference type="InterPro" id="IPR012448">
    <property type="entry name" value="DUF1652"/>
</dbReference>
<accession>A0A379IDS3</accession>
<dbReference type="AlphaFoldDB" id="A0A379IDS3"/>
<dbReference type="OrthoDB" id="6990951at2"/>